<feature type="transmembrane region" description="Helical" evidence="13">
    <location>
        <begin position="52"/>
        <end position="73"/>
    </location>
</feature>
<evidence type="ECO:0000256" key="5">
    <source>
        <dbReference type="ARBA" id="ARBA00022989"/>
    </source>
</evidence>
<dbReference type="PANTHER" id="PTHR13301">
    <property type="entry name" value="X-BOX TRANSCRIPTION FACTOR-RELATED"/>
    <property type="match status" value="1"/>
</dbReference>
<comment type="caution">
    <text evidence="14">The sequence shown here is derived from an EMBL/GenBank/DDBJ whole genome shotgun (WGS) entry which is preliminary data.</text>
</comment>
<feature type="transmembrane region" description="Helical" evidence="13">
    <location>
        <begin position="565"/>
        <end position="582"/>
    </location>
</feature>
<feature type="active site" evidence="10">
    <location>
        <position position="142"/>
    </location>
</feature>
<keyword evidence="8" id="KW-0961">Cell wall biogenesis/degradation</keyword>
<feature type="transmembrane region" description="Helical" evidence="13">
    <location>
        <begin position="681"/>
        <end position="703"/>
    </location>
</feature>
<dbReference type="AlphaFoldDB" id="A0AAD8ND64"/>
<dbReference type="FunFam" id="3.90.550.10:FF:000138">
    <property type="entry name" value="Cellulose synthase isolog"/>
    <property type="match status" value="1"/>
</dbReference>
<evidence type="ECO:0000256" key="12">
    <source>
        <dbReference type="PIRSR" id="PIRSR605150-3"/>
    </source>
</evidence>
<feature type="active site" evidence="10">
    <location>
        <position position="454"/>
    </location>
</feature>
<feature type="transmembrane region" description="Helical" evidence="13">
    <location>
        <begin position="647"/>
        <end position="669"/>
    </location>
</feature>
<protein>
    <submittedName>
        <fullName evidence="14">Cellulose synthase</fullName>
    </submittedName>
</protein>
<dbReference type="GO" id="GO:0016760">
    <property type="term" value="F:cellulose synthase (UDP-forming) activity"/>
    <property type="evidence" value="ECO:0007669"/>
    <property type="project" value="InterPro"/>
</dbReference>
<keyword evidence="15" id="KW-1185">Reference proteome</keyword>
<dbReference type="InterPro" id="IPR005150">
    <property type="entry name" value="Cellulose_synth"/>
</dbReference>
<reference evidence="14" key="1">
    <citation type="submission" date="2023-02" db="EMBL/GenBank/DDBJ databases">
        <title>Genome of toxic invasive species Heracleum sosnowskyi carries increased number of genes despite the absence of recent whole-genome duplications.</title>
        <authorList>
            <person name="Schelkunov M."/>
            <person name="Shtratnikova V."/>
            <person name="Makarenko M."/>
            <person name="Klepikova A."/>
            <person name="Omelchenko D."/>
            <person name="Novikova G."/>
            <person name="Obukhova E."/>
            <person name="Bogdanov V."/>
            <person name="Penin A."/>
            <person name="Logacheva M."/>
        </authorList>
    </citation>
    <scope>NUCLEOTIDE SEQUENCE</scope>
    <source>
        <strain evidence="14">Hsosn_3</strain>
        <tissue evidence="14">Leaf</tissue>
    </source>
</reference>
<evidence type="ECO:0000256" key="3">
    <source>
        <dbReference type="ARBA" id="ARBA00022679"/>
    </source>
</evidence>
<gene>
    <name evidence="14" type="ORF">POM88_003571</name>
</gene>
<name>A0AAD8ND64_9APIA</name>
<comment type="subcellular location">
    <subcellularLocation>
        <location evidence="1">Golgi apparatus membrane</location>
        <topology evidence="1">Multi-pass membrane protein</topology>
    </subcellularLocation>
</comment>
<comment type="function">
    <text evidence="9">Thought to be a Golgi-localized beta-glycan synthase that polymerize the backbones of noncellulosic polysaccharides (hemicelluloses) of plant cell wall.</text>
</comment>
<feature type="binding site" evidence="11">
    <location>
        <position position="142"/>
    </location>
    <ligand>
        <name>UDP-alpha-D-glucose</name>
        <dbReference type="ChEBI" id="CHEBI:58885"/>
    </ligand>
</feature>
<keyword evidence="2" id="KW-0328">Glycosyltransferase</keyword>
<organism evidence="14 15">
    <name type="scientific">Heracleum sosnowskyi</name>
    <dbReference type="NCBI Taxonomy" id="360622"/>
    <lineage>
        <taxon>Eukaryota</taxon>
        <taxon>Viridiplantae</taxon>
        <taxon>Streptophyta</taxon>
        <taxon>Embryophyta</taxon>
        <taxon>Tracheophyta</taxon>
        <taxon>Spermatophyta</taxon>
        <taxon>Magnoliopsida</taxon>
        <taxon>eudicotyledons</taxon>
        <taxon>Gunneridae</taxon>
        <taxon>Pentapetalae</taxon>
        <taxon>asterids</taxon>
        <taxon>campanulids</taxon>
        <taxon>Apiales</taxon>
        <taxon>Apiaceae</taxon>
        <taxon>Apioideae</taxon>
        <taxon>apioid superclade</taxon>
        <taxon>Tordylieae</taxon>
        <taxon>Tordyliinae</taxon>
        <taxon>Heracleum</taxon>
    </lineage>
</organism>
<proteinExistence type="predicted"/>
<dbReference type="GO" id="GO:0071555">
    <property type="term" value="P:cell wall organization"/>
    <property type="evidence" value="ECO:0007669"/>
    <property type="project" value="UniProtKB-KW"/>
</dbReference>
<dbReference type="GO" id="GO:0030244">
    <property type="term" value="P:cellulose biosynthetic process"/>
    <property type="evidence" value="ECO:0007669"/>
    <property type="project" value="InterPro"/>
</dbReference>
<feature type="transmembrane region" description="Helical" evidence="13">
    <location>
        <begin position="715"/>
        <end position="734"/>
    </location>
</feature>
<dbReference type="SUPFAM" id="SSF53448">
    <property type="entry name" value="Nucleotide-diphospho-sugar transferases"/>
    <property type="match status" value="1"/>
</dbReference>
<feature type="transmembrane region" description="Helical" evidence="13">
    <location>
        <begin position="526"/>
        <end position="545"/>
    </location>
</feature>
<evidence type="ECO:0000256" key="4">
    <source>
        <dbReference type="ARBA" id="ARBA00022692"/>
    </source>
</evidence>
<evidence type="ECO:0000256" key="13">
    <source>
        <dbReference type="SAM" id="Phobius"/>
    </source>
</evidence>
<evidence type="ECO:0000256" key="9">
    <source>
        <dbReference type="ARBA" id="ARBA00037405"/>
    </source>
</evidence>
<feature type="binding site" evidence="11">
    <location>
        <position position="113"/>
    </location>
    <ligand>
        <name>UDP-alpha-D-glucose</name>
        <dbReference type="ChEBI" id="CHEBI:58885"/>
    </ligand>
</feature>
<reference evidence="14" key="2">
    <citation type="submission" date="2023-05" db="EMBL/GenBank/DDBJ databases">
        <authorList>
            <person name="Schelkunov M.I."/>
        </authorList>
    </citation>
    <scope>NUCLEOTIDE SEQUENCE</scope>
    <source>
        <strain evidence="14">Hsosn_3</strain>
        <tissue evidence="14">Leaf</tissue>
    </source>
</reference>
<evidence type="ECO:0000256" key="8">
    <source>
        <dbReference type="ARBA" id="ARBA00023316"/>
    </source>
</evidence>
<dbReference type="EMBL" id="JAUIZM010000001">
    <property type="protein sequence ID" value="KAK1403966.1"/>
    <property type="molecule type" value="Genomic_DNA"/>
</dbReference>
<accession>A0AAD8ND64</accession>
<feature type="transmembrane region" description="Helical" evidence="13">
    <location>
        <begin position="21"/>
        <end position="40"/>
    </location>
</feature>
<evidence type="ECO:0000256" key="6">
    <source>
        <dbReference type="ARBA" id="ARBA00023034"/>
    </source>
</evidence>
<keyword evidence="3" id="KW-0808">Transferase</keyword>
<feature type="binding site" evidence="11">
    <location>
        <position position="112"/>
    </location>
    <ligand>
        <name>UDP-alpha-D-glucose</name>
        <dbReference type="ChEBI" id="CHEBI:58885"/>
    </ligand>
</feature>
<feature type="binding site" evidence="12">
    <location>
        <position position="312"/>
    </location>
    <ligand>
        <name>Mn(2+)</name>
        <dbReference type="ChEBI" id="CHEBI:29035"/>
    </ligand>
</feature>
<dbReference type="Pfam" id="PF03552">
    <property type="entry name" value="Cellulose_synt"/>
    <property type="match status" value="2"/>
</dbReference>
<keyword evidence="7 13" id="KW-0472">Membrane</keyword>
<keyword evidence="4 13" id="KW-0812">Transmembrane</keyword>
<evidence type="ECO:0000256" key="1">
    <source>
        <dbReference type="ARBA" id="ARBA00004653"/>
    </source>
</evidence>
<evidence type="ECO:0000313" key="15">
    <source>
        <dbReference type="Proteomes" id="UP001237642"/>
    </source>
</evidence>
<keyword evidence="5 13" id="KW-1133">Transmembrane helix</keyword>
<dbReference type="InterPro" id="IPR029044">
    <property type="entry name" value="Nucleotide-diphossugar_trans"/>
</dbReference>
<evidence type="ECO:0000313" key="14">
    <source>
        <dbReference type="EMBL" id="KAK1403966.1"/>
    </source>
</evidence>
<keyword evidence="6" id="KW-0333">Golgi apparatus</keyword>
<dbReference type="Gene3D" id="3.90.550.10">
    <property type="entry name" value="Spore Coat Polysaccharide Biosynthesis Protein SpsA, Chain A"/>
    <property type="match status" value="2"/>
</dbReference>
<feature type="binding site" evidence="12">
    <location>
        <position position="288"/>
    </location>
    <ligand>
        <name>Mn(2+)</name>
        <dbReference type="ChEBI" id="CHEBI:29035"/>
    </ligand>
</feature>
<sequence>MEKVQPNGGVLHTKSAMSRTWFNRLFAVTYLISIGALMYHHYHNIVTSTRRVAKTSGIIFLLADLVLAFMWTTRQIFRLWPIRRQVFPENLTADESEYPALDVFVCTADPYKEPPTGVVNTVLSLMAYDYPTEKLSVYVSDDGGSQLTLFALMEAAEFAKHWLPFCKKHNIIDRAPEAFFTSQTNLCFPEIGVATAQLDQIKGMYERMEMRINNVVERGSIDGYVTDEEALRAFAVWHNTPGFTPQNHPTIIQILLESASEKEQFGHEMPNLVYVSREKRKSILHNYKAGALNVLLRVSATLTNAPLVLTQDCDMFSNDPKTPLRALCYFMDPKMDSNLALVQFPPIFHGINEDDTYGAEFREPIINNSCGMDGLLGPTYMGSGAFFRRRAFFGSPVSNIPLQPSDISPHHIVNKSMHSAEVMTLAQQVGGCSFEVQTKWGSEMGFRYGSLVEDFNTGYRIQCQGWRSVFCNPKRPAFLGGSPITLHDTLNQMKRWSIGNLDVIISKYNPLLFGVLSMNPLQAFCYGHYSLWPIWSIPVIIYSFLPQLALINSSHAISPKVTDPWFFLYVFLFLGSYVHDYIEYGSTAKRWWNNQRMWMMRSLSSFPLALIEYIQERCGLSSFGFSVTSKVLDSEQSKRNANCIFEFGVPSPFFVPISMAAIINLWAFLHGMKQLIMRNESLEVVFSQLFLAGFGVLNCWPLYEAMVVRKDKGKMPSKITLGSTFLAWLVYLVTSSAF</sequence>
<evidence type="ECO:0000256" key="10">
    <source>
        <dbReference type="PIRSR" id="PIRSR605150-1"/>
    </source>
</evidence>
<dbReference type="Proteomes" id="UP001237642">
    <property type="component" value="Unassembled WGS sequence"/>
</dbReference>
<dbReference type="GO" id="GO:0000139">
    <property type="term" value="C:Golgi membrane"/>
    <property type="evidence" value="ECO:0007669"/>
    <property type="project" value="UniProtKB-SubCell"/>
</dbReference>
<evidence type="ECO:0000256" key="7">
    <source>
        <dbReference type="ARBA" id="ARBA00023136"/>
    </source>
</evidence>
<evidence type="ECO:0000256" key="11">
    <source>
        <dbReference type="PIRSR" id="PIRSR605150-2"/>
    </source>
</evidence>
<evidence type="ECO:0000256" key="2">
    <source>
        <dbReference type="ARBA" id="ARBA00022676"/>
    </source>
</evidence>